<dbReference type="SUPFAM" id="SSF100950">
    <property type="entry name" value="NagB/RpiA/CoA transferase-like"/>
    <property type="match status" value="1"/>
</dbReference>
<organism evidence="7 8">
    <name type="scientific">Jeotgalibaca porci</name>
    <dbReference type="NCBI Taxonomy" id="1868793"/>
    <lineage>
        <taxon>Bacteria</taxon>
        <taxon>Bacillati</taxon>
        <taxon>Bacillota</taxon>
        <taxon>Bacilli</taxon>
        <taxon>Lactobacillales</taxon>
        <taxon>Carnobacteriaceae</taxon>
        <taxon>Jeotgalibaca</taxon>
    </lineage>
</organism>
<proteinExistence type="inferred from homology"/>
<feature type="domain" description="RNA polymerase sigma-70 region 4" evidence="6">
    <location>
        <begin position="18"/>
        <end position="50"/>
    </location>
</feature>
<protein>
    <submittedName>
        <fullName evidence="7">Sugar-binding transcriptional regulator</fullName>
    </submittedName>
</protein>
<dbReference type="Proteomes" id="UP000501830">
    <property type="component" value="Chromosome"/>
</dbReference>
<dbReference type="GO" id="GO:0006352">
    <property type="term" value="P:DNA-templated transcription initiation"/>
    <property type="evidence" value="ECO:0007669"/>
    <property type="project" value="InterPro"/>
</dbReference>
<dbReference type="GeneID" id="94553113"/>
<evidence type="ECO:0000256" key="2">
    <source>
        <dbReference type="ARBA" id="ARBA00023015"/>
    </source>
</evidence>
<evidence type="ECO:0000313" key="8">
    <source>
        <dbReference type="Proteomes" id="UP000501830"/>
    </source>
</evidence>
<evidence type="ECO:0000256" key="3">
    <source>
        <dbReference type="ARBA" id="ARBA00023125"/>
    </source>
</evidence>
<dbReference type="Gene3D" id="3.40.50.1360">
    <property type="match status" value="1"/>
</dbReference>
<dbReference type="Pfam" id="PF04198">
    <property type="entry name" value="Sugar-bind"/>
    <property type="match status" value="1"/>
</dbReference>
<dbReference type="InterPro" id="IPR051054">
    <property type="entry name" value="SorC_transcr_regulators"/>
</dbReference>
<dbReference type="KEGG" id="jpo:G7058_07440"/>
<dbReference type="InterPro" id="IPR013324">
    <property type="entry name" value="RNA_pol_sigma_r3/r4-like"/>
</dbReference>
<dbReference type="Pfam" id="PF04545">
    <property type="entry name" value="Sigma70_r4"/>
    <property type="match status" value="1"/>
</dbReference>
<sequence length="322" mass="36161">MKDKFDIKRISQSVEVAKLYYVDDLDQKEIAKKLDLSRPTVSRLLQYARENQIVNIAIHNPYAKAIELSEKLSEKYQTDIVVVPDSYDGFEDPLEAVTAYAANYLFSLVEENTTIGIGWGKTINELSKQLVTLLKEESYQAPTGVNVVQLKGSVSLSHAETYAYQAINNFSNVMNARPQYLPLPTIFDEVETKEIVESDRFMSRILKLGREADIAVFSAGTVRKNALLFQLDYLTDSEKESLRKHATGDIVSRFIDSEGKIVDEELNKRTVGIQLEELKDIKHSILIASGTNKVNGVHATLTGGYCNHVIIDTLLAQNLLVR</sequence>
<accession>A0A6G7WHX8</accession>
<dbReference type="AlphaFoldDB" id="A0A6G7WHX8"/>
<dbReference type="Gene3D" id="1.10.10.60">
    <property type="entry name" value="Homeodomain-like"/>
    <property type="match status" value="1"/>
</dbReference>
<dbReference type="InterPro" id="IPR007324">
    <property type="entry name" value="Sugar-bd_dom_put"/>
</dbReference>
<keyword evidence="2" id="KW-0805">Transcription regulation</keyword>
<dbReference type="InterPro" id="IPR007630">
    <property type="entry name" value="RNA_pol_sigma70_r4"/>
</dbReference>
<comment type="similarity">
    <text evidence="1">Belongs to the SorC transcriptional regulatory family.</text>
</comment>
<evidence type="ECO:0000259" key="5">
    <source>
        <dbReference type="Pfam" id="PF04198"/>
    </source>
</evidence>
<reference evidence="7 8" key="1">
    <citation type="journal article" date="2017" name="Int. J. Syst. Evol. Microbiol.">
        <title>Jeotgalibaca porci sp. nov. and Jeotgalibaca arthritidis sp. nov., isolated from pigs, and emended description of the genus Jeotgalibaca.</title>
        <authorList>
            <person name="Zamora L."/>
            <person name="Perez-Sancho M."/>
            <person name="Dominguez L."/>
            <person name="Fernandez-Garayzabal J.F."/>
            <person name="Vela A.I."/>
        </authorList>
    </citation>
    <scope>NUCLEOTIDE SEQUENCE [LARGE SCALE GENOMIC DNA]</scope>
    <source>
        <strain evidence="7 8">CCUG 69148</strain>
    </source>
</reference>
<evidence type="ECO:0000256" key="4">
    <source>
        <dbReference type="ARBA" id="ARBA00023163"/>
    </source>
</evidence>
<keyword evidence="3" id="KW-0238">DNA-binding</keyword>
<dbReference type="InterPro" id="IPR037171">
    <property type="entry name" value="NagB/RpiA_transferase-like"/>
</dbReference>
<evidence type="ECO:0000259" key="6">
    <source>
        <dbReference type="Pfam" id="PF04545"/>
    </source>
</evidence>
<feature type="domain" description="Sugar-binding" evidence="5">
    <location>
        <begin position="61"/>
        <end position="320"/>
    </location>
</feature>
<dbReference type="GO" id="GO:0003677">
    <property type="term" value="F:DNA binding"/>
    <property type="evidence" value="ECO:0007669"/>
    <property type="project" value="UniProtKB-KW"/>
</dbReference>
<dbReference type="GO" id="GO:0003700">
    <property type="term" value="F:DNA-binding transcription factor activity"/>
    <property type="evidence" value="ECO:0007669"/>
    <property type="project" value="InterPro"/>
</dbReference>
<dbReference type="PANTHER" id="PTHR34294">
    <property type="entry name" value="TRANSCRIPTIONAL REGULATOR-RELATED"/>
    <property type="match status" value="1"/>
</dbReference>
<dbReference type="EMBL" id="CP049889">
    <property type="protein sequence ID" value="QIK51870.1"/>
    <property type="molecule type" value="Genomic_DNA"/>
</dbReference>
<gene>
    <name evidence="7" type="ORF">G7058_07440</name>
</gene>
<dbReference type="PANTHER" id="PTHR34294:SF1">
    <property type="entry name" value="TRANSCRIPTIONAL REGULATOR LSRR"/>
    <property type="match status" value="1"/>
</dbReference>
<dbReference type="RefSeq" id="WP_166062930.1">
    <property type="nucleotide sequence ID" value="NZ_CP049889.1"/>
</dbReference>
<dbReference type="GO" id="GO:0030246">
    <property type="term" value="F:carbohydrate binding"/>
    <property type="evidence" value="ECO:0007669"/>
    <property type="project" value="InterPro"/>
</dbReference>
<evidence type="ECO:0000256" key="1">
    <source>
        <dbReference type="ARBA" id="ARBA00010466"/>
    </source>
</evidence>
<dbReference type="SUPFAM" id="SSF88659">
    <property type="entry name" value="Sigma3 and sigma4 domains of RNA polymerase sigma factors"/>
    <property type="match status" value="1"/>
</dbReference>
<keyword evidence="4" id="KW-0804">Transcription</keyword>
<keyword evidence="8" id="KW-1185">Reference proteome</keyword>
<name>A0A6G7WHX8_9LACT</name>
<evidence type="ECO:0000313" key="7">
    <source>
        <dbReference type="EMBL" id="QIK51870.1"/>
    </source>
</evidence>